<gene>
    <name evidence="7" type="ORF">SNAT2548_LOCUS4130</name>
</gene>
<feature type="transmembrane region" description="Helical" evidence="5">
    <location>
        <begin position="141"/>
        <end position="160"/>
    </location>
</feature>
<evidence type="ECO:0000256" key="3">
    <source>
        <dbReference type="ARBA" id="ARBA00022989"/>
    </source>
</evidence>
<dbReference type="Pfam" id="PF01794">
    <property type="entry name" value="Ferric_reduct"/>
    <property type="match status" value="1"/>
</dbReference>
<keyword evidence="8" id="KW-1185">Reference proteome</keyword>
<comment type="subcellular location">
    <subcellularLocation>
        <location evidence="1">Membrane</location>
        <topology evidence="1">Multi-pass membrane protein</topology>
    </subcellularLocation>
</comment>
<dbReference type="InterPro" id="IPR013130">
    <property type="entry name" value="Fe3_Rdtase_TM_dom"/>
</dbReference>
<evidence type="ECO:0000259" key="6">
    <source>
        <dbReference type="Pfam" id="PF01794"/>
    </source>
</evidence>
<feature type="domain" description="Ferric oxidoreductase" evidence="6">
    <location>
        <begin position="151"/>
        <end position="256"/>
    </location>
</feature>
<evidence type="ECO:0000256" key="1">
    <source>
        <dbReference type="ARBA" id="ARBA00004141"/>
    </source>
</evidence>
<dbReference type="GO" id="GO:0016020">
    <property type="term" value="C:membrane"/>
    <property type="evidence" value="ECO:0007669"/>
    <property type="project" value="UniProtKB-SubCell"/>
</dbReference>
<reference evidence="7" key="1">
    <citation type="submission" date="2021-02" db="EMBL/GenBank/DDBJ databases">
        <authorList>
            <person name="Dougan E. K."/>
            <person name="Rhodes N."/>
            <person name="Thang M."/>
            <person name="Chan C."/>
        </authorList>
    </citation>
    <scope>NUCLEOTIDE SEQUENCE</scope>
</reference>
<dbReference type="EMBL" id="CAJNDS010000253">
    <property type="protein sequence ID" value="CAE7034475.1"/>
    <property type="molecule type" value="Genomic_DNA"/>
</dbReference>
<keyword evidence="3 5" id="KW-1133">Transmembrane helix</keyword>
<evidence type="ECO:0000256" key="2">
    <source>
        <dbReference type="ARBA" id="ARBA00022692"/>
    </source>
</evidence>
<feature type="transmembrane region" description="Helical" evidence="5">
    <location>
        <begin position="335"/>
        <end position="356"/>
    </location>
</feature>
<name>A0A812ID95_9DINO</name>
<feature type="transmembrane region" description="Helical" evidence="5">
    <location>
        <begin position="296"/>
        <end position="315"/>
    </location>
</feature>
<feature type="transmembrane region" description="Helical" evidence="5">
    <location>
        <begin position="211"/>
        <end position="232"/>
    </location>
</feature>
<dbReference type="OrthoDB" id="429206at2759"/>
<evidence type="ECO:0000256" key="5">
    <source>
        <dbReference type="SAM" id="Phobius"/>
    </source>
</evidence>
<evidence type="ECO:0000313" key="8">
    <source>
        <dbReference type="Proteomes" id="UP000604046"/>
    </source>
</evidence>
<feature type="transmembrane region" description="Helical" evidence="5">
    <location>
        <begin position="244"/>
        <end position="262"/>
    </location>
</feature>
<comment type="caution">
    <text evidence="7">The sequence shown here is derived from an EMBL/GenBank/DDBJ whole genome shotgun (WGS) entry which is preliminary data.</text>
</comment>
<dbReference type="AlphaFoldDB" id="A0A812ID95"/>
<keyword evidence="4 5" id="KW-0472">Membrane</keyword>
<protein>
    <recommendedName>
        <fullName evidence="6">Ferric oxidoreductase domain-containing protein</fullName>
    </recommendedName>
</protein>
<accession>A0A812ID95</accession>
<proteinExistence type="predicted"/>
<keyword evidence="2 5" id="KW-0812">Transmembrane</keyword>
<organism evidence="7 8">
    <name type="scientific">Symbiodinium natans</name>
    <dbReference type="NCBI Taxonomy" id="878477"/>
    <lineage>
        <taxon>Eukaryota</taxon>
        <taxon>Sar</taxon>
        <taxon>Alveolata</taxon>
        <taxon>Dinophyceae</taxon>
        <taxon>Suessiales</taxon>
        <taxon>Symbiodiniaceae</taxon>
        <taxon>Symbiodinium</taxon>
    </lineage>
</organism>
<dbReference type="Proteomes" id="UP000604046">
    <property type="component" value="Unassembled WGS sequence"/>
</dbReference>
<evidence type="ECO:0000256" key="4">
    <source>
        <dbReference type="ARBA" id="ARBA00023136"/>
    </source>
</evidence>
<feature type="transmembrane region" description="Helical" evidence="5">
    <location>
        <begin position="72"/>
        <end position="98"/>
    </location>
</feature>
<sequence>MAPGYGSPALASALKYMLLGSALYEPLRKALHSLGDDVGGVGGVGGLCNLGSPEACDSLAGRTGNYCFQPGVWSGLTCFAIVVLAVWTGPLFFGAVAMSRSLLKQDAPLEEGRETMSQAGLSCLWFAMPFTYMLADPFYRSSVATVVLAVSKAVSPLLGLPRQGVVDLHKALGWNAMAWASIHACGEIFYLCYQQGLQTIFQLSGRQGENLLYLLGLLTALLLVLHTLVVLLRKRDSIRRLFKSLHRLTAGLVLLSATAHWWPFALFLLPSAAAHGTAVAMGVASWLGRQASLARASLALAAAVLGALLGLLPVWKARETVMIAQGVGLLAPFAFPPLALLMEVVAAAFASLPILLTAPQVRTENGAFALMG</sequence>
<evidence type="ECO:0000313" key="7">
    <source>
        <dbReference type="EMBL" id="CAE7034475.1"/>
    </source>
</evidence>